<dbReference type="AlphaFoldDB" id="A0A2X1MUY2"/>
<dbReference type="EMBL" id="UASD01000007">
    <property type="protein sequence ID" value="SPX10236.1"/>
    <property type="molecule type" value="Genomic_DNA"/>
</dbReference>
<proteinExistence type="predicted"/>
<evidence type="ECO:0000313" key="2">
    <source>
        <dbReference type="Proteomes" id="UP000250780"/>
    </source>
</evidence>
<organism evidence="1 2">
    <name type="scientific">Escherichia coli</name>
    <dbReference type="NCBI Taxonomy" id="562"/>
    <lineage>
        <taxon>Bacteria</taxon>
        <taxon>Pseudomonadati</taxon>
        <taxon>Pseudomonadota</taxon>
        <taxon>Gammaproteobacteria</taxon>
        <taxon>Enterobacterales</taxon>
        <taxon>Enterobacteriaceae</taxon>
        <taxon>Escherichia</taxon>
    </lineage>
</organism>
<evidence type="ECO:0000313" key="1">
    <source>
        <dbReference type="EMBL" id="SPX10236.1"/>
    </source>
</evidence>
<protein>
    <submittedName>
        <fullName evidence="1">Cobalamin synthesis protein</fullName>
    </submittedName>
</protein>
<dbReference type="Proteomes" id="UP000250780">
    <property type="component" value="Unassembled WGS sequence"/>
</dbReference>
<gene>
    <name evidence="1" type="ORF">NCTC9073_01529</name>
</gene>
<reference evidence="1 2" key="1">
    <citation type="submission" date="2018-06" db="EMBL/GenBank/DDBJ databases">
        <authorList>
            <consortium name="Pathogen Informatics"/>
            <person name="Doyle S."/>
        </authorList>
    </citation>
    <scope>NUCLEOTIDE SEQUENCE [LARGE SCALE GENOMIC DNA]</scope>
    <source>
        <strain evidence="1 2">NCTC9073</strain>
    </source>
</reference>
<name>A0A2X1MUY2_ECOLX</name>
<accession>A0A2X1MUY2</accession>
<sequence>MERVKGVLRIPEGLVRINRQGDDLHIETQNVAPPDSRIELISSSEADWNALQSALLKLRLATTA</sequence>